<dbReference type="SUPFAM" id="SSF54427">
    <property type="entry name" value="NTF2-like"/>
    <property type="match status" value="1"/>
</dbReference>
<dbReference type="PANTHER" id="PTHR30173">
    <property type="entry name" value="SIGMA 19 FACTOR"/>
    <property type="match status" value="1"/>
</dbReference>
<evidence type="ECO:0000256" key="4">
    <source>
        <dbReference type="ARBA" id="ARBA00023082"/>
    </source>
</evidence>
<dbReference type="InterPro" id="IPR036388">
    <property type="entry name" value="WH-like_DNA-bd_sf"/>
</dbReference>
<dbReference type="InterPro" id="IPR007627">
    <property type="entry name" value="RNA_pol_sigma70_r2"/>
</dbReference>
<keyword evidence="9" id="KW-1185">Reference proteome</keyword>
<evidence type="ECO:0000256" key="2">
    <source>
        <dbReference type="ARBA" id="ARBA00011344"/>
    </source>
</evidence>
<dbReference type="SUPFAM" id="SSF88946">
    <property type="entry name" value="Sigma2 domain of RNA polymerase sigma factors"/>
    <property type="match status" value="1"/>
</dbReference>
<protein>
    <submittedName>
        <fullName evidence="8">RNA polymerase sigma-70 factor</fullName>
    </submittedName>
</protein>
<evidence type="ECO:0000256" key="1">
    <source>
        <dbReference type="ARBA" id="ARBA00010641"/>
    </source>
</evidence>
<dbReference type="AlphaFoldDB" id="A0A964XQ21"/>
<evidence type="ECO:0000313" key="8">
    <source>
        <dbReference type="EMBL" id="NBE55372.1"/>
    </source>
</evidence>
<feature type="domain" description="RNA polymerase sigma-70 region 2" evidence="6">
    <location>
        <begin position="43"/>
        <end position="106"/>
    </location>
</feature>
<evidence type="ECO:0000313" key="9">
    <source>
        <dbReference type="Proteomes" id="UP000598297"/>
    </source>
</evidence>
<dbReference type="EMBL" id="JAAAHS010000313">
    <property type="protein sequence ID" value="NBE55372.1"/>
    <property type="molecule type" value="Genomic_DNA"/>
</dbReference>
<dbReference type="OrthoDB" id="3211555at2"/>
<comment type="subunit">
    <text evidence="2">Interacts transiently with the RNA polymerase catalytic core formed by RpoA, RpoB, RpoC and RpoZ (2 alpha, 1 beta, 1 beta' and 1 omega subunit) to form the RNA polymerase holoenzyme that can initiate transcription.</text>
</comment>
<dbReference type="NCBIfam" id="NF007214">
    <property type="entry name" value="PRK09636.1"/>
    <property type="match status" value="1"/>
</dbReference>
<dbReference type="NCBIfam" id="TIGR02937">
    <property type="entry name" value="sigma70-ECF"/>
    <property type="match status" value="1"/>
</dbReference>
<dbReference type="SUPFAM" id="SSF88659">
    <property type="entry name" value="Sigma3 and sigma4 domains of RNA polymerase sigma factors"/>
    <property type="match status" value="1"/>
</dbReference>
<dbReference type="Gene3D" id="1.10.1740.10">
    <property type="match status" value="1"/>
</dbReference>
<dbReference type="InterPro" id="IPR032710">
    <property type="entry name" value="NTF2-like_dom_sf"/>
</dbReference>
<dbReference type="PANTHER" id="PTHR30173:SF36">
    <property type="entry name" value="ECF RNA POLYMERASE SIGMA FACTOR SIGJ"/>
    <property type="match status" value="1"/>
</dbReference>
<dbReference type="Gene3D" id="1.10.10.10">
    <property type="entry name" value="Winged helix-like DNA-binding domain superfamily/Winged helix DNA-binding domain"/>
    <property type="match status" value="1"/>
</dbReference>
<dbReference type="InterPro" id="IPR014303">
    <property type="entry name" value="RNA_pol_sigma-70_ECF"/>
</dbReference>
<evidence type="ECO:0000259" key="6">
    <source>
        <dbReference type="Pfam" id="PF04542"/>
    </source>
</evidence>
<dbReference type="InterPro" id="IPR013324">
    <property type="entry name" value="RNA_pol_sigma_r3/r4-like"/>
</dbReference>
<feature type="domain" description="RNA polymerase sigma factor 70 region 4 type 2" evidence="7">
    <location>
        <begin position="143"/>
        <end position="193"/>
    </location>
</feature>
<name>A0A964XQ21_9ACTN</name>
<dbReference type="Pfam" id="PF08281">
    <property type="entry name" value="Sigma70_r4_2"/>
    <property type="match status" value="1"/>
</dbReference>
<dbReference type="GO" id="GO:0016987">
    <property type="term" value="F:sigma factor activity"/>
    <property type="evidence" value="ECO:0007669"/>
    <property type="project" value="UniProtKB-KW"/>
</dbReference>
<dbReference type="Proteomes" id="UP000598297">
    <property type="component" value="Unassembled WGS sequence"/>
</dbReference>
<comment type="caution">
    <text evidence="8">The sequence shown here is derived from an EMBL/GenBank/DDBJ whole genome shotgun (WGS) entry which is preliminary data.</text>
</comment>
<dbReference type="GO" id="GO:0003677">
    <property type="term" value="F:DNA binding"/>
    <property type="evidence" value="ECO:0007669"/>
    <property type="project" value="InterPro"/>
</dbReference>
<organism evidence="8 9">
    <name type="scientific">Streptomyces boluensis</name>
    <dbReference type="NCBI Taxonomy" id="1775135"/>
    <lineage>
        <taxon>Bacteria</taxon>
        <taxon>Bacillati</taxon>
        <taxon>Actinomycetota</taxon>
        <taxon>Actinomycetes</taxon>
        <taxon>Kitasatosporales</taxon>
        <taxon>Streptomycetaceae</taxon>
        <taxon>Streptomyces</taxon>
    </lineage>
</organism>
<dbReference type="InterPro" id="IPR013325">
    <property type="entry name" value="RNA_pol_sigma_r2"/>
</dbReference>
<evidence type="ECO:0000256" key="5">
    <source>
        <dbReference type="ARBA" id="ARBA00023163"/>
    </source>
</evidence>
<dbReference type="GO" id="GO:0006352">
    <property type="term" value="P:DNA-templated transcription initiation"/>
    <property type="evidence" value="ECO:0007669"/>
    <property type="project" value="InterPro"/>
</dbReference>
<accession>A0A964XQ21</accession>
<evidence type="ECO:0000256" key="3">
    <source>
        <dbReference type="ARBA" id="ARBA00023015"/>
    </source>
</evidence>
<keyword evidence="4" id="KW-0731">Sigma factor</keyword>
<proteinExistence type="inferred from homology"/>
<evidence type="ECO:0000259" key="7">
    <source>
        <dbReference type="Pfam" id="PF08281"/>
    </source>
</evidence>
<dbReference type="Pfam" id="PF04542">
    <property type="entry name" value="Sigma70_r2"/>
    <property type="match status" value="1"/>
</dbReference>
<reference evidence="8" key="1">
    <citation type="submission" date="2020-01" db="EMBL/GenBank/DDBJ databases">
        <title>Whole-genome analyses of novel actinobacteria.</title>
        <authorList>
            <person name="Sahin N."/>
        </authorList>
    </citation>
    <scope>NUCLEOTIDE SEQUENCE</scope>
    <source>
        <strain evidence="8">YC537</strain>
    </source>
</reference>
<sequence>MWRLQQVGAYPDGLGPGGGLGSWARRALWHPVAVTTPALAAEFEAHRPRMFSLAYRLLGSADEAEDAVQDAYLRWSGARREDIEQPAAWLAKVVTNLCLNRLTSARARRESYVGPWLPEPVLTGAGALGPLDSAEQRDSVSTALLVLMERLTPAERAVYVLREAFAYSHREIAGVLEVSEANCRQLYARAVRRVAARTPRFTPLPEQRRDLVESFIAAAREGDVAALEKTLAADVAWWGDGGGKVTAARRPVVGREKVLRFLVGVAERYLAGVELSVAEVNGSAALLGHLGGELLAVVTFEVRDGVITEAQAVMNPDKLGFVRGQLDGR</sequence>
<dbReference type="NCBIfam" id="TIGR02957">
    <property type="entry name" value="SigX4"/>
    <property type="match status" value="1"/>
</dbReference>
<dbReference type="InterPro" id="IPR013249">
    <property type="entry name" value="RNA_pol_sigma70_r4_t2"/>
</dbReference>
<dbReference type="Gene3D" id="3.10.450.50">
    <property type="match status" value="1"/>
</dbReference>
<comment type="similarity">
    <text evidence="1">Belongs to the sigma-70 factor family. ECF subfamily.</text>
</comment>
<dbReference type="InterPro" id="IPR052704">
    <property type="entry name" value="ECF_Sigma-70_Domain"/>
</dbReference>
<dbReference type="InterPro" id="IPR014284">
    <property type="entry name" value="RNA_pol_sigma-70_dom"/>
</dbReference>
<keyword evidence="3" id="KW-0805">Transcription regulation</keyword>
<keyword evidence="5" id="KW-0804">Transcription</keyword>
<gene>
    <name evidence="8" type="ORF">GUY60_28885</name>
</gene>